<evidence type="ECO:0000313" key="3">
    <source>
        <dbReference type="Proteomes" id="UP000735302"/>
    </source>
</evidence>
<dbReference type="Proteomes" id="UP000735302">
    <property type="component" value="Unassembled WGS sequence"/>
</dbReference>
<dbReference type="PANTHER" id="PTHR34415:SF1">
    <property type="entry name" value="INTEGRASE CATALYTIC DOMAIN-CONTAINING PROTEIN"/>
    <property type="match status" value="1"/>
</dbReference>
<accession>A0AAV4CM11</accession>
<organism evidence="2 3">
    <name type="scientific">Plakobranchus ocellatus</name>
    <dbReference type="NCBI Taxonomy" id="259542"/>
    <lineage>
        <taxon>Eukaryota</taxon>
        <taxon>Metazoa</taxon>
        <taxon>Spiralia</taxon>
        <taxon>Lophotrochozoa</taxon>
        <taxon>Mollusca</taxon>
        <taxon>Gastropoda</taxon>
        <taxon>Heterobranchia</taxon>
        <taxon>Euthyneura</taxon>
        <taxon>Panpulmonata</taxon>
        <taxon>Sacoglossa</taxon>
        <taxon>Placobranchoidea</taxon>
        <taxon>Plakobranchidae</taxon>
        <taxon>Plakobranchus</taxon>
    </lineage>
</organism>
<proteinExistence type="predicted"/>
<name>A0AAV4CM11_9GAST</name>
<protein>
    <submittedName>
        <fullName evidence="2">Voltage-dependent calcium channel unc-36</fullName>
    </submittedName>
</protein>
<dbReference type="Pfam" id="PF25273">
    <property type="entry name" value="DUF7869"/>
    <property type="match status" value="1"/>
</dbReference>
<evidence type="ECO:0000313" key="2">
    <source>
        <dbReference type="EMBL" id="GFO32144.1"/>
    </source>
</evidence>
<dbReference type="EMBL" id="BLXT01006566">
    <property type="protein sequence ID" value="GFO32144.1"/>
    <property type="molecule type" value="Genomic_DNA"/>
</dbReference>
<evidence type="ECO:0000259" key="1">
    <source>
        <dbReference type="Pfam" id="PF25273"/>
    </source>
</evidence>
<keyword evidence="3" id="KW-1185">Reference proteome</keyword>
<dbReference type="AlphaFoldDB" id="A0AAV4CM11"/>
<feature type="domain" description="DUF7869" evidence="1">
    <location>
        <begin position="176"/>
        <end position="272"/>
    </location>
</feature>
<reference evidence="2 3" key="1">
    <citation type="journal article" date="2021" name="Elife">
        <title>Chloroplast acquisition without the gene transfer in kleptoplastic sea slugs, Plakobranchus ocellatus.</title>
        <authorList>
            <person name="Maeda T."/>
            <person name="Takahashi S."/>
            <person name="Yoshida T."/>
            <person name="Shimamura S."/>
            <person name="Takaki Y."/>
            <person name="Nagai Y."/>
            <person name="Toyoda A."/>
            <person name="Suzuki Y."/>
            <person name="Arimoto A."/>
            <person name="Ishii H."/>
            <person name="Satoh N."/>
            <person name="Nishiyama T."/>
            <person name="Hasebe M."/>
            <person name="Maruyama T."/>
            <person name="Minagawa J."/>
            <person name="Obokata J."/>
            <person name="Shigenobu S."/>
        </authorList>
    </citation>
    <scope>NUCLEOTIDE SEQUENCE [LARGE SCALE GENOMIC DNA]</scope>
</reference>
<dbReference type="PANTHER" id="PTHR34415">
    <property type="entry name" value="INTEGRASE CATALYTIC DOMAIN-CONTAINING PROTEIN"/>
    <property type="match status" value="1"/>
</dbReference>
<dbReference type="InterPro" id="IPR057191">
    <property type="entry name" value="DUF7869"/>
</dbReference>
<gene>
    <name evidence="2" type="ORF">PoB_005864900</name>
</gene>
<sequence length="378" mass="44022">MYTCLQDTRKLYLPEDLNGHKMLKVFVQRFNIAFGYPRKDTCSDCDTFNVKLASQETDEHGRIRTEKELHLTKANIFYERKSNARRDAQACPTIAAISFDFWKNLSCPNISTSEVYCRRQLSQYTFNVHSLEDNNAILYAYDETTGKKGADDVTSMLRHYVNNFVPQEVTCLEAFCDSCAGQIKNWTMLRFLHSLVHVEKRFGDVKLSFSIKGHSYMECDREMVCINQKTRVEVPEQWLQLFETSRSNPSLFQVIHMKEFLSITNNLKPLYRATCPIQTRPLRKPYSPFPNHMRCRTIENRGMVDFKVLPSQRGESRHQDQVLFCSFILSNWGYQLQSSRISKSLKRFCTPEAQQYYNNLASLEETEGSPDVSDEDDA</sequence>
<comment type="caution">
    <text evidence="2">The sequence shown here is derived from an EMBL/GenBank/DDBJ whole genome shotgun (WGS) entry which is preliminary data.</text>
</comment>